<dbReference type="Pfam" id="PF05656">
    <property type="entry name" value="DUF805"/>
    <property type="match status" value="1"/>
</dbReference>
<evidence type="ECO:0000256" key="1">
    <source>
        <dbReference type="SAM" id="Phobius"/>
    </source>
</evidence>
<accession>A0A0C5WCA9</accession>
<dbReference type="KEGG" id="sze:AW14_04345"/>
<gene>
    <name evidence="2" type="ORF">AW14_04345</name>
</gene>
<dbReference type="GO" id="GO:0005886">
    <property type="term" value="C:plasma membrane"/>
    <property type="evidence" value="ECO:0007669"/>
    <property type="project" value="TreeGrafter"/>
</dbReference>
<keyword evidence="1" id="KW-1133">Transmembrane helix</keyword>
<proteinExistence type="predicted"/>
<dbReference type="OrthoDB" id="9812349at2"/>
<dbReference type="PANTHER" id="PTHR34980:SF2">
    <property type="entry name" value="INNER MEMBRANE PROTEIN YHAH-RELATED"/>
    <property type="match status" value="1"/>
</dbReference>
<dbReference type="HOGENOM" id="CLU_093674_4_1_10"/>
<dbReference type="InterPro" id="IPR008523">
    <property type="entry name" value="DUF805"/>
</dbReference>
<reference evidence="2 3" key="1">
    <citation type="submission" date="2014-02" db="EMBL/GenBank/DDBJ databases">
        <authorList>
            <person name="Young C.-C."/>
            <person name="Hameed A."/>
            <person name="Huang H.-C."/>
            <person name="Shahina M."/>
        </authorList>
    </citation>
    <scope>NUCLEOTIDE SEQUENCE [LARGE SCALE GENOMIC DNA]</scope>
    <source>
        <strain evidence="2 3">CC-SAMT-1</strain>
    </source>
</reference>
<dbReference type="RefSeq" id="WP_044637684.1">
    <property type="nucleotide sequence ID" value="NZ_CP007202.1"/>
</dbReference>
<name>A0A0C5WCA9_9FLAO</name>
<dbReference type="PATRIC" id="fig|1454006.5.peg.845"/>
<evidence type="ECO:0000313" key="2">
    <source>
        <dbReference type="EMBL" id="AJR02979.1"/>
    </source>
</evidence>
<organism evidence="2 3">
    <name type="scientific">Siansivirga zeaxanthinifaciens CC-SAMT-1</name>
    <dbReference type="NCBI Taxonomy" id="1454006"/>
    <lineage>
        <taxon>Bacteria</taxon>
        <taxon>Pseudomonadati</taxon>
        <taxon>Bacteroidota</taxon>
        <taxon>Flavobacteriia</taxon>
        <taxon>Flavobacteriales</taxon>
        <taxon>Flavobacteriaceae</taxon>
        <taxon>Siansivirga</taxon>
    </lineage>
</organism>
<sequence length="131" mass="14962">MNWYLKVMKQYADFSGRARRKEYWMFVLFNFIFILAAMLLDNLLGTTLGELPYGVIYILYVLAVFIPSLAVAVRRLHDVGKSGWMYFIILLPIIGHIWLLVLFVSDSEAGANKWGENPKTGPAEIDSIGKE</sequence>
<keyword evidence="3" id="KW-1185">Reference proteome</keyword>
<protein>
    <submittedName>
        <fullName evidence="2">Membrane protein</fullName>
    </submittedName>
</protein>
<dbReference type="AlphaFoldDB" id="A0A0C5WCA9"/>
<feature type="transmembrane region" description="Helical" evidence="1">
    <location>
        <begin position="52"/>
        <end position="72"/>
    </location>
</feature>
<dbReference type="STRING" id="1454006.AW14_04345"/>
<evidence type="ECO:0000313" key="3">
    <source>
        <dbReference type="Proteomes" id="UP000032229"/>
    </source>
</evidence>
<dbReference type="Proteomes" id="UP000032229">
    <property type="component" value="Chromosome"/>
</dbReference>
<feature type="transmembrane region" description="Helical" evidence="1">
    <location>
        <begin position="23"/>
        <end position="40"/>
    </location>
</feature>
<keyword evidence="1" id="KW-0472">Membrane</keyword>
<keyword evidence="1" id="KW-0812">Transmembrane</keyword>
<feature type="transmembrane region" description="Helical" evidence="1">
    <location>
        <begin position="84"/>
        <end position="104"/>
    </location>
</feature>
<dbReference type="EMBL" id="CP007202">
    <property type="protein sequence ID" value="AJR02979.1"/>
    <property type="molecule type" value="Genomic_DNA"/>
</dbReference>
<dbReference type="PANTHER" id="PTHR34980">
    <property type="entry name" value="INNER MEMBRANE PROTEIN-RELATED-RELATED"/>
    <property type="match status" value="1"/>
</dbReference>